<evidence type="ECO:0000256" key="2">
    <source>
        <dbReference type="ARBA" id="ARBA00022472"/>
    </source>
</evidence>
<keyword evidence="2" id="KW-0805">Transcription regulation</keyword>
<reference evidence="4 5" key="1">
    <citation type="journal article" date="2023" name="G3 (Bethesda)">
        <title>A haplotype-resolved chromosome-scale genome for Quercus rubra L. provides insights into the genetics of adaptive traits for red oak species.</title>
        <authorList>
            <person name="Kapoor B."/>
            <person name="Jenkins J."/>
            <person name="Schmutz J."/>
            <person name="Zhebentyayeva T."/>
            <person name="Kuelheim C."/>
            <person name="Coggeshall M."/>
            <person name="Heim C."/>
            <person name="Lasky J.R."/>
            <person name="Leites L."/>
            <person name="Islam-Faridi N."/>
            <person name="Romero-Severson J."/>
            <person name="DeLeo V.L."/>
            <person name="Lucas S.M."/>
            <person name="Lazic D."/>
            <person name="Gailing O."/>
            <person name="Carlson J."/>
            <person name="Staton M."/>
        </authorList>
    </citation>
    <scope>NUCLEOTIDE SEQUENCE [LARGE SCALE GENOMIC DNA]</scope>
    <source>
        <strain evidence="4">Pseudo-F2</strain>
    </source>
</reference>
<accession>A0AAN7IU75</accession>
<dbReference type="InterPro" id="IPR038538">
    <property type="entry name" value="MTERF_sf"/>
</dbReference>
<evidence type="ECO:0000313" key="4">
    <source>
        <dbReference type="EMBL" id="KAK4586797.1"/>
    </source>
</evidence>
<comment type="caution">
    <text evidence="4">The sequence shown here is derived from an EMBL/GenBank/DDBJ whole genome shotgun (WGS) entry which is preliminary data.</text>
</comment>
<dbReference type="Proteomes" id="UP001324115">
    <property type="component" value="Unassembled WGS sequence"/>
</dbReference>
<dbReference type="GO" id="GO:0003676">
    <property type="term" value="F:nucleic acid binding"/>
    <property type="evidence" value="ECO:0007669"/>
    <property type="project" value="InterPro"/>
</dbReference>
<name>A0AAN7IU75_QUERU</name>
<dbReference type="PANTHER" id="PTHR13068">
    <property type="entry name" value="CGI-12 PROTEIN-RELATED"/>
    <property type="match status" value="1"/>
</dbReference>
<dbReference type="AlphaFoldDB" id="A0AAN7IU75"/>
<protein>
    <submittedName>
        <fullName evidence="4">Uncharacterized protein</fullName>
    </submittedName>
</protein>
<keyword evidence="2" id="KW-0806">Transcription termination</keyword>
<dbReference type="EMBL" id="JAXUIC010000006">
    <property type="protein sequence ID" value="KAK4586797.1"/>
    <property type="molecule type" value="Genomic_DNA"/>
</dbReference>
<organism evidence="4 5">
    <name type="scientific">Quercus rubra</name>
    <name type="common">Northern red oak</name>
    <name type="synonym">Quercus borealis</name>
    <dbReference type="NCBI Taxonomy" id="3512"/>
    <lineage>
        <taxon>Eukaryota</taxon>
        <taxon>Viridiplantae</taxon>
        <taxon>Streptophyta</taxon>
        <taxon>Embryophyta</taxon>
        <taxon>Tracheophyta</taxon>
        <taxon>Spermatophyta</taxon>
        <taxon>Magnoliopsida</taxon>
        <taxon>eudicotyledons</taxon>
        <taxon>Gunneridae</taxon>
        <taxon>Pentapetalae</taxon>
        <taxon>rosids</taxon>
        <taxon>fabids</taxon>
        <taxon>Fagales</taxon>
        <taxon>Fagaceae</taxon>
        <taxon>Quercus</taxon>
    </lineage>
</organism>
<dbReference type="FunFam" id="1.25.70.10:FF:000001">
    <property type="entry name" value="Mitochondrial transcription termination factor-like"/>
    <property type="match status" value="1"/>
</dbReference>
<evidence type="ECO:0000313" key="5">
    <source>
        <dbReference type="Proteomes" id="UP001324115"/>
    </source>
</evidence>
<dbReference type="Pfam" id="PF02536">
    <property type="entry name" value="mTERF"/>
    <property type="match status" value="1"/>
</dbReference>
<dbReference type="PANTHER" id="PTHR13068:SF166">
    <property type="entry name" value="TRANSCRIPTION TERMINATION FACTOR MTERF15, MITOCHONDRIAL-LIKE"/>
    <property type="match status" value="1"/>
</dbReference>
<proteinExistence type="inferred from homology"/>
<evidence type="ECO:0000256" key="3">
    <source>
        <dbReference type="ARBA" id="ARBA00022946"/>
    </source>
</evidence>
<keyword evidence="2" id="KW-0804">Transcription</keyword>
<keyword evidence="5" id="KW-1185">Reference proteome</keyword>
<dbReference type="InterPro" id="IPR003690">
    <property type="entry name" value="MTERF"/>
</dbReference>
<gene>
    <name evidence="4" type="ORF">RGQ29_023813</name>
</gene>
<keyword evidence="3" id="KW-0809">Transit peptide</keyword>
<dbReference type="SMART" id="SM00733">
    <property type="entry name" value="Mterf"/>
    <property type="match status" value="5"/>
</dbReference>
<comment type="similarity">
    <text evidence="1">Belongs to the mTERF family.</text>
</comment>
<evidence type="ECO:0000256" key="1">
    <source>
        <dbReference type="ARBA" id="ARBA00007692"/>
    </source>
</evidence>
<dbReference type="GO" id="GO:0006353">
    <property type="term" value="P:DNA-templated transcription termination"/>
    <property type="evidence" value="ECO:0007669"/>
    <property type="project" value="UniProtKB-KW"/>
</dbReference>
<sequence>MINPLNPSVTRREGFCFLPSQIYWCLVESKNSLKSHKILPPKNRLGSSLTHSLNFQSSKPMFYYFCKTILNGKLTVRALPPIHRLGFEQNPSPSLKYISSTATNEQPFAVSYLIKTLGFSPEAALSASKYVHFETPEKADIVVRFFRNHGFSQTQITNLVRRLPSVLISDPDKTLLPKIDFFSSKGIPNPDLAKLFSGNPALLKTSLEKQIIPSFDFLKNLLQSEAKTIEAMKRFTGMLNLLKCNVETLVAPNINTLRENGVPESNIVTLLQYQTRAFLVNPVRFREIVEEVKEMGFNPSRLKFAVAVFALRAMSKSTWERKVDVYKKWGLSENDIFLAFGKHPWCMMASEEKIMRVMDLLVNKMGMDSSLYIKRPGLLSLSLEKRLIPRGFVFQGLLSKGLVKKDFNIYPLFECPERTFVQKYIMPHKGEASELLKLYKEKMDSSK</sequence>
<dbReference type="Gene3D" id="1.25.70.10">
    <property type="entry name" value="Transcription termination factor 3, mitochondrial"/>
    <property type="match status" value="2"/>
</dbReference>